<feature type="region of interest" description="Disordered" evidence="1">
    <location>
        <begin position="121"/>
        <end position="175"/>
    </location>
</feature>
<organism evidence="2 3">
    <name type="scientific">Heterorhabditis bacteriophora</name>
    <name type="common">Entomopathogenic nematode worm</name>
    <dbReference type="NCBI Taxonomy" id="37862"/>
    <lineage>
        <taxon>Eukaryota</taxon>
        <taxon>Metazoa</taxon>
        <taxon>Ecdysozoa</taxon>
        <taxon>Nematoda</taxon>
        <taxon>Chromadorea</taxon>
        <taxon>Rhabditida</taxon>
        <taxon>Rhabditina</taxon>
        <taxon>Rhabditomorpha</taxon>
        <taxon>Strongyloidea</taxon>
        <taxon>Heterorhabditidae</taxon>
        <taxon>Heterorhabditis</taxon>
    </lineage>
</organism>
<evidence type="ECO:0000313" key="2">
    <source>
        <dbReference type="Proteomes" id="UP000095283"/>
    </source>
</evidence>
<protein>
    <submittedName>
        <fullName evidence="3">Ras-associating domain-containing protein</fullName>
    </submittedName>
</protein>
<dbReference type="Proteomes" id="UP000095283">
    <property type="component" value="Unplaced"/>
</dbReference>
<proteinExistence type="predicted"/>
<dbReference type="AlphaFoldDB" id="A0A1I7XR82"/>
<evidence type="ECO:0000256" key="1">
    <source>
        <dbReference type="SAM" id="MobiDB-lite"/>
    </source>
</evidence>
<feature type="compositionally biased region" description="Polar residues" evidence="1">
    <location>
        <begin position="127"/>
        <end position="156"/>
    </location>
</feature>
<dbReference type="WBParaSite" id="Hba_20239">
    <property type="protein sequence ID" value="Hba_20239"/>
    <property type="gene ID" value="Hba_20239"/>
</dbReference>
<sequence length="426" mass="49390">MDKLEKLWRRVRGKKRKERLELKSREIAPVRTSRNEEENIKPTACKRNGRSTNPQPLKGVLPPIVIQENFNSSLVEEPPSSSVSQAVVKLYVMAYLKVLQSGLTCQTDYALSQNTSNFLQEQRKTSVTDLSESYDSNSDYNTDYSPMSFLPQTNHSQYDRKVPPSHESGYQTCSPRDLTSSFETLSPISRCRKSPFPARKYFEKSQKSLSYKERSINPLRTYTANNQLEDPINFFLKDNIYKTKFITCTFEANNAGLEVLLDDIIEELKFWFTGRNMLVVAVETHFSVPEDKRSRKQECRRFRLKDHLLQSLLVNNKRILRLRGADGMLPIKIAESRTEENISKDSITNSIQGVYQRVYNRLLPFVHQETPVLHSPYWRLSQNNSLRPCSFFIEGNISRLRTTSIISINIIGLSIRRNNNYHDVQI</sequence>
<name>A0A1I7XR82_HETBA</name>
<reference evidence="3" key="1">
    <citation type="submission" date="2016-11" db="UniProtKB">
        <authorList>
            <consortium name="WormBaseParasite"/>
        </authorList>
    </citation>
    <scope>IDENTIFICATION</scope>
</reference>
<accession>A0A1I7XR82</accession>
<keyword evidence="2" id="KW-1185">Reference proteome</keyword>
<evidence type="ECO:0000313" key="3">
    <source>
        <dbReference type="WBParaSite" id="Hba_20239"/>
    </source>
</evidence>